<dbReference type="Proteomes" id="UP000049222">
    <property type="component" value="Unassembled WGS sequence"/>
</dbReference>
<dbReference type="EMBL" id="CXSU01000012">
    <property type="protein sequence ID" value="CTQ50363.1"/>
    <property type="molecule type" value="Genomic_DNA"/>
</dbReference>
<reference evidence="2 3" key="1">
    <citation type="submission" date="2015-07" db="EMBL/GenBank/DDBJ databases">
        <authorList>
            <person name="Noorani M."/>
        </authorList>
    </citation>
    <scope>NUCLEOTIDE SEQUENCE [LARGE SCALE GENOMIC DNA]</scope>
    <source>
        <strain evidence="2 3">CECT 7802</strain>
    </source>
</reference>
<accession>A0A0M6YLH0</accession>
<protein>
    <submittedName>
        <fullName evidence="2">Exopolysaccharide synthesis, ExoD</fullName>
    </submittedName>
</protein>
<evidence type="ECO:0000256" key="1">
    <source>
        <dbReference type="SAM" id="Phobius"/>
    </source>
</evidence>
<dbReference type="AlphaFoldDB" id="A0A0M6YLH0"/>
<dbReference type="PIRSF" id="PIRSF033239">
    <property type="entry name" value="ExoD"/>
    <property type="match status" value="1"/>
</dbReference>
<feature type="transmembrane region" description="Helical" evidence="1">
    <location>
        <begin position="170"/>
        <end position="191"/>
    </location>
</feature>
<feature type="transmembrane region" description="Helical" evidence="1">
    <location>
        <begin position="131"/>
        <end position="150"/>
    </location>
</feature>
<dbReference type="PANTHER" id="PTHR41795">
    <property type="entry name" value="EXOPOLYSACCHARIDE SYNTHESIS PROTEIN"/>
    <property type="match status" value="1"/>
</dbReference>
<keyword evidence="1" id="KW-1133">Transmembrane helix</keyword>
<keyword evidence="1" id="KW-0812">Transmembrane</keyword>
<dbReference type="STRING" id="420998.JDO7802_02386"/>
<dbReference type="RefSeq" id="WP_055085819.1">
    <property type="nucleotide sequence ID" value="NZ_CXSU01000012.1"/>
</dbReference>
<proteinExistence type="predicted"/>
<keyword evidence="1" id="KW-0472">Membrane</keyword>
<keyword evidence="3" id="KW-1185">Reference proteome</keyword>
<dbReference type="PANTHER" id="PTHR41795:SF1">
    <property type="entry name" value="EXOPOLYSACCHARIDE SYNTHESIS PROTEIN"/>
    <property type="match status" value="1"/>
</dbReference>
<evidence type="ECO:0000313" key="2">
    <source>
        <dbReference type="EMBL" id="CTQ50363.1"/>
    </source>
</evidence>
<dbReference type="InterPro" id="IPR010331">
    <property type="entry name" value="ExoD"/>
</dbReference>
<gene>
    <name evidence="2" type="ORF">JDO7802_02386</name>
</gene>
<organism evidence="2 3">
    <name type="scientific">Jannaschia donghaensis</name>
    <dbReference type="NCBI Taxonomy" id="420998"/>
    <lineage>
        <taxon>Bacteria</taxon>
        <taxon>Pseudomonadati</taxon>
        <taxon>Pseudomonadota</taxon>
        <taxon>Alphaproteobacteria</taxon>
        <taxon>Rhodobacterales</taxon>
        <taxon>Roseobacteraceae</taxon>
        <taxon>Jannaschia</taxon>
    </lineage>
</organism>
<name>A0A0M6YLH0_9RHOB</name>
<dbReference type="Pfam" id="PF06055">
    <property type="entry name" value="ExoD"/>
    <property type="match status" value="1"/>
</dbReference>
<sequence>MRGAAPQTRAVSSILKDLSARNGERADVRLADVAALLGSRVHGAAILILALPETIPAPVPGLSSLLGVPLLIVSLHLAIFGERGGLPARVAGMPVPGRLLSVLARYGSPVLRRIEAVSYPRLARVVRRERAIGWLCAFWSLVLWFPIPFLNGPPATLLVLLSWGLVQRDGAVILVGAAGSIALIVITVFLGDIAVDILRSLIATDG</sequence>
<evidence type="ECO:0000313" key="3">
    <source>
        <dbReference type="Proteomes" id="UP000049222"/>
    </source>
</evidence>